<reference evidence="1" key="1">
    <citation type="submission" date="2019-04" db="EMBL/GenBank/DDBJ databases">
        <title>Microbes associate with the intestines of laboratory mice.</title>
        <authorList>
            <person name="Navarre W."/>
            <person name="Wong E."/>
            <person name="Huang K."/>
            <person name="Tropini C."/>
            <person name="Ng K."/>
            <person name="Yu B."/>
        </authorList>
    </citation>
    <scope>NUCLEOTIDE SEQUENCE</scope>
    <source>
        <strain evidence="1">NM04_E33</strain>
    </source>
</reference>
<organism evidence="1 2">
    <name type="scientific">Lepagella muris</name>
    <dbReference type="NCBI Taxonomy" id="3032870"/>
    <lineage>
        <taxon>Bacteria</taxon>
        <taxon>Pseudomonadati</taxon>
        <taxon>Bacteroidota</taxon>
        <taxon>Bacteroidia</taxon>
        <taxon>Bacteroidales</taxon>
        <taxon>Muribaculaceae</taxon>
        <taxon>Lepagella</taxon>
    </lineage>
</organism>
<gene>
    <name evidence="1" type="ORF">E5331_00420</name>
</gene>
<keyword evidence="2" id="KW-1185">Reference proteome</keyword>
<accession>A0AC61RKT1</accession>
<evidence type="ECO:0000313" key="2">
    <source>
        <dbReference type="Proteomes" id="UP000306319"/>
    </source>
</evidence>
<dbReference type="Proteomes" id="UP000306319">
    <property type="component" value="Unassembled WGS sequence"/>
</dbReference>
<comment type="caution">
    <text evidence="1">The sequence shown here is derived from an EMBL/GenBank/DDBJ whole genome shotgun (WGS) entry which is preliminary data.</text>
</comment>
<proteinExistence type="predicted"/>
<protein>
    <submittedName>
        <fullName evidence="1">Uncharacterized protein</fullName>
    </submittedName>
</protein>
<dbReference type="EMBL" id="SRYB01000001">
    <property type="protein sequence ID" value="TGY80876.1"/>
    <property type="molecule type" value="Genomic_DNA"/>
</dbReference>
<evidence type="ECO:0000313" key="1">
    <source>
        <dbReference type="EMBL" id="TGY80876.1"/>
    </source>
</evidence>
<name>A0AC61RKT1_9BACT</name>
<sequence length="186" mass="21225">MCVIIVKPAGVKMPTSDIINAAFHANPHGCGFISPSTFYKGMSIKSLKKNLKQVSDDEPCIIHFRLATHGSIKRANCHPFNRGNVWFAHNGILDIRPERDMTDSETAFQNIIYPAIERYGYGSRQMDMAVNKVIGFSKFAFLQGDRLKMYGDFIKQDDGCYYSNLRFMSYVGWERNYRCHSLALGY</sequence>